<dbReference type="AlphaFoldDB" id="A2EGD8"/>
<dbReference type="InterPro" id="IPR056552">
    <property type="entry name" value="Ribonucl_Kappa"/>
</dbReference>
<feature type="transmembrane region" description="Helical" evidence="5">
    <location>
        <begin position="12"/>
        <end position="39"/>
    </location>
</feature>
<dbReference type="GO" id="GO:0004521">
    <property type="term" value="F:RNA endonuclease activity"/>
    <property type="evidence" value="ECO:0000318"/>
    <property type="project" value="GO_Central"/>
</dbReference>
<proteinExistence type="predicted"/>
<evidence type="ECO:0000256" key="3">
    <source>
        <dbReference type="ARBA" id="ARBA00022989"/>
    </source>
</evidence>
<reference evidence="6" key="1">
    <citation type="submission" date="2006-10" db="EMBL/GenBank/DDBJ databases">
        <authorList>
            <person name="Amadeo P."/>
            <person name="Zhao Q."/>
            <person name="Wortman J."/>
            <person name="Fraser-Liggett C."/>
            <person name="Carlton J."/>
        </authorList>
    </citation>
    <scope>NUCLEOTIDE SEQUENCE</scope>
    <source>
        <strain evidence="6">G3</strain>
    </source>
</reference>
<dbReference type="Proteomes" id="UP000001542">
    <property type="component" value="Unassembled WGS sequence"/>
</dbReference>
<gene>
    <name evidence="6" type="ORF">TVAG_401720</name>
</gene>
<keyword evidence="2 5" id="KW-0812">Transmembrane</keyword>
<comment type="subcellular location">
    <subcellularLocation>
        <location evidence="1">Membrane</location>
        <topology evidence="1">Multi-pass membrane protein</topology>
    </subcellularLocation>
</comment>
<dbReference type="Pfam" id="PF23489">
    <property type="entry name" value="V-ATPase_su_f"/>
    <property type="match status" value="1"/>
</dbReference>
<keyword evidence="7" id="KW-1185">Reference proteome</keyword>
<keyword evidence="4 5" id="KW-0472">Membrane</keyword>
<dbReference type="InterPro" id="IPR026770">
    <property type="entry name" value="RNase_K"/>
</dbReference>
<accession>A2EGD8</accession>
<evidence type="ECO:0000313" key="7">
    <source>
        <dbReference type="Proteomes" id="UP000001542"/>
    </source>
</evidence>
<evidence type="ECO:0000256" key="5">
    <source>
        <dbReference type="SAM" id="Phobius"/>
    </source>
</evidence>
<sequence length="125" mass="13868">MVNGLVKCCCGVGYGSCYIVIGIWGIIFLGIMGGLFMNGHQGNVGIEYKDEAERKKIGKTMLWTVLIYAILVILCSINVLYRIRHPWAEAVDPNASKRFSAIGPKNFEMTPLGKPEEEQPKNAVY</sequence>
<dbReference type="EMBL" id="DS113381">
    <property type="protein sequence ID" value="EAY08317.1"/>
    <property type="molecule type" value="Genomic_DNA"/>
</dbReference>
<protein>
    <recommendedName>
        <fullName evidence="8">Transmembrane protein</fullName>
    </recommendedName>
</protein>
<evidence type="ECO:0000256" key="1">
    <source>
        <dbReference type="ARBA" id="ARBA00004141"/>
    </source>
</evidence>
<dbReference type="PANTHER" id="PTHR31733">
    <property type="entry name" value="RIBONUCLEASE KAPPA"/>
    <property type="match status" value="1"/>
</dbReference>
<dbReference type="InParanoid" id="A2EGD8"/>
<evidence type="ECO:0008006" key="8">
    <source>
        <dbReference type="Google" id="ProtNLM"/>
    </source>
</evidence>
<dbReference type="RefSeq" id="XP_001320540.1">
    <property type="nucleotide sequence ID" value="XM_001320505.1"/>
</dbReference>
<evidence type="ECO:0000256" key="2">
    <source>
        <dbReference type="ARBA" id="ARBA00022692"/>
    </source>
</evidence>
<reference evidence="6" key="2">
    <citation type="journal article" date="2007" name="Science">
        <title>Draft genome sequence of the sexually transmitted pathogen Trichomonas vaginalis.</title>
        <authorList>
            <person name="Carlton J.M."/>
            <person name="Hirt R.P."/>
            <person name="Silva J.C."/>
            <person name="Delcher A.L."/>
            <person name="Schatz M."/>
            <person name="Zhao Q."/>
            <person name="Wortman J.R."/>
            <person name="Bidwell S.L."/>
            <person name="Alsmark U.C.M."/>
            <person name="Besteiro S."/>
            <person name="Sicheritz-Ponten T."/>
            <person name="Noel C.J."/>
            <person name="Dacks J.B."/>
            <person name="Foster P.G."/>
            <person name="Simillion C."/>
            <person name="Van de Peer Y."/>
            <person name="Miranda-Saavedra D."/>
            <person name="Barton G.J."/>
            <person name="Westrop G.D."/>
            <person name="Mueller S."/>
            <person name="Dessi D."/>
            <person name="Fiori P.L."/>
            <person name="Ren Q."/>
            <person name="Paulsen I."/>
            <person name="Zhang H."/>
            <person name="Bastida-Corcuera F.D."/>
            <person name="Simoes-Barbosa A."/>
            <person name="Brown M.T."/>
            <person name="Hayes R.D."/>
            <person name="Mukherjee M."/>
            <person name="Okumura C.Y."/>
            <person name="Schneider R."/>
            <person name="Smith A.J."/>
            <person name="Vanacova S."/>
            <person name="Villalvazo M."/>
            <person name="Haas B.J."/>
            <person name="Pertea M."/>
            <person name="Feldblyum T.V."/>
            <person name="Utterback T.R."/>
            <person name="Shu C.L."/>
            <person name="Osoegawa K."/>
            <person name="de Jong P.J."/>
            <person name="Hrdy I."/>
            <person name="Horvathova L."/>
            <person name="Zubacova Z."/>
            <person name="Dolezal P."/>
            <person name="Malik S.B."/>
            <person name="Logsdon J.M. Jr."/>
            <person name="Henze K."/>
            <person name="Gupta A."/>
            <person name="Wang C.C."/>
            <person name="Dunne R.L."/>
            <person name="Upcroft J.A."/>
            <person name="Upcroft P."/>
            <person name="White O."/>
            <person name="Salzberg S.L."/>
            <person name="Tang P."/>
            <person name="Chiu C.-H."/>
            <person name="Lee Y.-S."/>
            <person name="Embley T.M."/>
            <person name="Coombs G.H."/>
            <person name="Mottram J.C."/>
            <person name="Tachezy J."/>
            <person name="Fraser-Liggett C.M."/>
            <person name="Johnson P.J."/>
        </authorList>
    </citation>
    <scope>NUCLEOTIDE SEQUENCE [LARGE SCALE GENOMIC DNA]</scope>
    <source>
        <strain evidence="6">G3</strain>
    </source>
</reference>
<evidence type="ECO:0000313" key="6">
    <source>
        <dbReference type="EMBL" id="EAY08317.1"/>
    </source>
</evidence>
<evidence type="ECO:0000256" key="4">
    <source>
        <dbReference type="ARBA" id="ARBA00023136"/>
    </source>
</evidence>
<organism evidence="6 7">
    <name type="scientific">Trichomonas vaginalis (strain ATCC PRA-98 / G3)</name>
    <dbReference type="NCBI Taxonomy" id="412133"/>
    <lineage>
        <taxon>Eukaryota</taxon>
        <taxon>Metamonada</taxon>
        <taxon>Parabasalia</taxon>
        <taxon>Trichomonadida</taxon>
        <taxon>Trichomonadidae</taxon>
        <taxon>Trichomonas</taxon>
    </lineage>
</organism>
<feature type="transmembrane region" description="Helical" evidence="5">
    <location>
        <begin position="60"/>
        <end position="81"/>
    </location>
</feature>
<dbReference type="VEuPathDB" id="TrichDB:TVAG_401720"/>
<dbReference type="GO" id="GO:0016020">
    <property type="term" value="C:membrane"/>
    <property type="evidence" value="ECO:0007669"/>
    <property type="project" value="UniProtKB-SubCell"/>
</dbReference>
<dbReference type="KEGG" id="tva:4766216"/>
<keyword evidence="3 5" id="KW-1133">Transmembrane helix</keyword>
<dbReference type="VEuPathDB" id="TrichDB:TVAGG3_0130800"/>
<name>A2EGD8_TRIV3</name>